<dbReference type="GO" id="GO:0005886">
    <property type="term" value="C:plasma membrane"/>
    <property type="evidence" value="ECO:0007669"/>
    <property type="project" value="TreeGrafter"/>
</dbReference>
<comment type="caution">
    <text evidence="7">The sequence shown here is derived from an EMBL/GenBank/DDBJ whole genome shotgun (WGS) entry which is preliminary data.</text>
</comment>
<evidence type="ECO:0000259" key="6">
    <source>
        <dbReference type="PROSITE" id="PS50887"/>
    </source>
</evidence>
<dbReference type="InterPro" id="IPR050469">
    <property type="entry name" value="Diguanylate_Cyclase"/>
</dbReference>
<sequence>MEDEKTINAKILVVDDEDTLRNMLTDVLVEEGYEVFAAPNGEEAVKKLREEYFELVITDIMMPGLNGIGVLKAAKEIEPGTDIIVMTGYASVETAVESMRLGASDYITKPFNIDQIKIVVSRTLKRRILEKRAEEGDFYKEISKIDTITHLFNHKTFHQLLEAETGRAKRQTQPLSLIMADIDNFKVYNEINGYPKGDFVLKQIALILTSLCRNCDLIARYGGDAFAIIIPGSNKDGASLVARRLKKNIEEGKFDNEEVLPSKNLTISIGLASFPEDASSKKELMERVEEALREAKLRGINQLVICGKN</sequence>
<dbReference type="InterPro" id="IPR043128">
    <property type="entry name" value="Rev_trsase/Diguanyl_cyclase"/>
</dbReference>
<dbReference type="PROSITE" id="PS50887">
    <property type="entry name" value="GGDEF"/>
    <property type="match status" value="1"/>
</dbReference>
<reference evidence="7 8" key="1">
    <citation type="journal article" date="2016" name="Nat. Commun.">
        <title>Thousands of microbial genomes shed light on interconnected biogeochemical processes in an aquifer system.</title>
        <authorList>
            <person name="Anantharaman K."/>
            <person name="Brown C.T."/>
            <person name="Hug L.A."/>
            <person name="Sharon I."/>
            <person name="Castelle C.J."/>
            <person name="Probst A.J."/>
            <person name="Thomas B.C."/>
            <person name="Singh A."/>
            <person name="Wilkins M.J."/>
            <person name="Karaoz U."/>
            <person name="Brodie E.L."/>
            <person name="Williams K.H."/>
            <person name="Hubbard S.S."/>
            <person name="Banfield J.F."/>
        </authorList>
    </citation>
    <scope>NUCLEOTIDE SEQUENCE [LARGE SCALE GENOMIC DNA]</scope>
</reference>
<evidence type="ECO:0008006" key="9">
    <source>
        <dbReference type="Google" id="ProtNLM"/>
    </source>
</evidence>
<dbReference type="SUPFAM" id="SSF52172">
    <property type="entry name" value="CheY-like"/>
    <property type="match status" value="1"/>
</dbReference>
<dbReference type="GO" id="GO:0052621">
    <property type="term" value="F:diguanylate cyclase activity"/>
    <property type="evidence" value="ECO:0007669"/>
    <property type="project" value="TreeGrafter"/>
</dbReference>
<keyword evidence="3" id="KW-0804">Transcription</keyword>
<name>A0A1F7SEJ4_9BACT</name>
<evidence type="ECO:0000259" key="5">
    <source>
        <dbReference type="PROSITE" id="PS50110"/>
    </source>
</evidence>
<dbReference type="InterPro" id="IPR001789">
    <property type="entry name" value="Sig_transdc_resp-reg_receiver"/>
</dbReference>
<dbReference type="AlphaFoldDB" id="A0A1F7SEJ4"/>
<dbReference type="Gene3D" id="3.40.50.2300">
    <property type="match status" value="1"/>
</dbReference>
<evidence type="ECO:0000256" key="1">
    <source>
        <dbReference type="ARBA" id="ARBA00022553"/>
    </source>
</evidence>
<proteinExistence type="predicted"/>
<dbReference type="Pfam" id="PF00990">
    <property type="entry name" value="GGDEF"/>
    <property type="match status" value="1"/>
</dbReference>
<evidence type="ECO:0000313" key="7">
    <source>
        <dbReference type="EMBL" id="OGL52189.1"/>
    </source>
</evidence>
<accession>A0A1F7SEJ4</accession>
<protein>
    <recommendedName>
        <fullName evidence="9">Diguanylate cyclase response regulator</fullName>
    </recommendedName>
</protein>
<feature type="domain" description="Response regulatory" evidence="5">
    <location>
        <begin position="10"/>
        <end position="124"/>
    </location>
</feature>
<feature type="modified residue" description="4-aspartylphosphate" evidence="4">
    <location>
        <position position="59"/>
    </location>
</feature>
<organism evidence="7 8">
    <name type="scientific">Candidatus Schekmanbacteria bacterium RIFCSPLOWO2_12_FULL_38_15</name>
    <dbReference type="NCBI Taxonomy" id="1817883"/>
    <lineage>
        <taxon>Bacteria</taxon>
        <taxon>Candidatus Schekmaniibacteriota</taxon>
    </lineage>
</organism>
<dbReference type="EMBL" id="MGDI01000033">
    <property type="protein sequence ID" value="OGL52189.1"/>
    <property type="molecule type" value="Genomic_DNA"/>
</dbReference>
<dbReference type="InterPro" id="IPR011006">
    <property type="entry name" value="CheY-like_superfamily"/>
</dbReference>
<dbReference type="GO" id="GO:0043709">
    <property type="term" value="P:cell adhesion involved in single-species biofilm formation"/>
    <property type="evidence" value="ECO:0007669"/>
    <property type="project" value="TreeGrafter"/>
</dbReference>
<dbReference type="InterPro" id="IPR029787">
    <property type="entry name" value="Nucleotide_cyclase"/>
</dbReference>
<dbReference type="SMART" id="SM00267">
    <property type="entry name" value="GGDEF"/>
    <property type="match status" value="1"/>
</dbReference>
<dbReference type="SMART" id="SM00448">
    <property type="entry name" value="REC"/>
    <property type="match status" value="1"/>
</dbReference>
<dbReference type="NCBIfam" id="TIGR00254">
    <property type="entry name" value="GGDEF"/>
    <property type="match status" value="1"/>
</dbReference>
<gene>
    <name evidence="7" type="ORF">A3G31_06415</name>
</gene>
<dbReference type="PANTHER" id="PTHR45138">
    <property type="entry name" value="REGULATORY COMPONENTS OF SENSORY TRANSDUCTION SYSTEM"/>
    <property type="match status" value="1"/>
</dbReference>
<evidence type="ECO:0000256" key="3">
    <source>
        <dbReference type="ARBA" id="ARBA00023163"/>
    </source>
</evidence>
<dbReference type="GO" id="GO:1902201">
    <property type="term" value="P:negative regulation of bacterial-type flagellum-dependent cell motility"/>
    <property type="evidence" value="ECO:0007669"/>
    <property type="project" value="TreeGrafter"/>
</dbReference>
<feature type="domain" description="GGDEF" evidence="6">
    <location>
        <begin position="173"/>
        <end position="308"/>
    </location>
</feature>
<dbReference type="Pfam" id="PF00072">
    <property type="entry name" value="Response_reg"/>
    <property type="match status" value="1"/>
</dbReference>
<dbReference type="Gene3D" id="3.30.70.270">
    <property type="match status" value="1"/>
</dbReference>
<dbReference type="SUPFAM" id="SSF55073">
    <property type="entry name" value="Nucleotide cyclase"/>
    <property type="match status" value="1"/>
</dbReference>
<dbReference type="InterPro" id="IPR000160">
    <property type="entry name" value="GGDEF_dom"/>
</dbReference>
<evidence type="ECO:0000313" key="8">
    <source>
        <dbReference type="Proteomes" id="UP000178082"/>
    </source>
</evidence>
<evidence type="ECO:0000256" key="4">
    <source>
        <dbReference type="PROSITE-ProRule" id="PRU00169"/>
    </source>
</evidence>
<keyword evidence="1 4" id="KW-0597">Phosphoprotein</keyword>
<dbReference type="FunFam" id="3.40.50.2300:FF:000018">
    <property type="entry name" value="DNA-binding transcriptional regulator NtrC"/>
    <property type="match status" value="1"/>
</dbReference>
<evidence type="ECO:0000256" key="2">
    <source>
        <dbReference type="ARBA" id="ARBA00023015"/>
    </source>
</evidence>
<dbReference type="PROSITE" id="PS50110">
    <property type="entry name" value="RESPONSE_REGULATORY"/>
    <property type="match status" value="1"/>
</dbReference>
<dbReference type="GO" id="GO:0000160">
    <property type="term" value="P:phosphorelay signal transduction system"/>
    <property type="evidence" value="ECO:0007669"/>
    <property type="project" value="InterPro"/>
</dbReference>
<dbReference type="Proteomes" id="UP000178082">
    <property type="component" value="Unassembled WGS sequence"/>
</dbReference>
<keyword evidence="2" id="KW-0805">Transcription regulation</keyword>
<dbReference type="PANTHER" id="PTHR45138:SF9">
    <property type="entry name" value="DIGUANYLATE CYCLASE DGCM-RELATED"/>
    <property type="match status" value="1"/>
</dbReference>
<dbReference type="CDD" id="cd01949">
    <property type="entry name" value="GGDEF"/>
    <property type="match status" value="1"/>
</dbReference>
<dbReference type="STRING" id="1817883.A3G31_06415"/>